<dbReference type="SUPFAM" id="SSF58104">
    <property type="entry name" value="Methyl-accepting chemotaxis protein (MCP) signaling domain"/>
    <property type="match status" value="1"/>
</dbReference>
<reference evidence="4 5" key="1">
    <citation type="submission" date="2017-06" db="EMBL/GenBank/DDBJ databases">
        <authorList>
            <person name="Kim H.J."/>
            <person name="Triplett B.A."/>
        </authorList>
    </citation>
    <scope>NUCLEOTIDE SEQUENCE [LARGE SCALE GENOMIC DNA]</scope>
    <source>
        <strain evidence="4 5">DSM 14713</strain>
    </source>
</reference>
<dbReference type="InterPro" id="IPR012292">
    <property type="entry name" value="Globin/Proto"/>
</dbReference>
<dbReference type="Pfam" id="PF11563">
    <property type="entry name" value="Protoglobin"/>
    <property type="match status" value="1"/>
</dbReference>
<dbReference type="KEGG" id="mbd:MEBOL_003724"/>
<dbReference type="GO" id="GO:0016020">
    <property type="term" value="C:membrane"/>
    <property type="evidence" value="ECO:0007669"/>
    <property type="project" value="InterPro"/>
</dbReference>
<dbReference type="Gene3D" id="1.10.490.10">
    <property type="entry name" value="Globins"/>
    <property type="match status" value="1"/>
</dbReference>
<evidence type="ECO:0000256" key="2">
    <source>
        <dbReference type="PROSITE-ProRule" id="PRU00284"/>
    </source>
</evidence>
<proteinExistence type="predicted"/>
<keyword evidence="1 2" id="KW-0807">Transducer</keyword>
<dbReference type="PANTHER" id="PTHR32089">
    <property type="entry name" value="METHYL-ACCEPTING CHEMOTAXIS PROTEIN MCPB"/>
    <property type="match status" value="1"/>
</dbReference>
<dbReference type="CDD" id="cd01068">
    <property type="entry name" value="globin_sensor"/>
    <property type="match status" value="1"/>
</dbReference>
<evidence type="ECO:0000256" key="1">
    <source>
        <dbReference type="ARBA" id="ARBA00023224"/>
    </source>
</evidence>
<protein>
    <submittedName>
        <fullName evidence="4">Methyl-accepting chemotaxis protein</fullName>
    </submittedName>
</protein>
<feature type="domain" description="Methyl-accepting transducer" evidence="3">
    <location>
        <begin position="190"/>
        <end position="426"/>
    </location>
</feature>
<evidence type="ECO:0000313" key="4">
    <source>
        <dbReference type="EMBL" id="ATB30264.1"/>
    </source>
</evidence>
<dbReference type="RefSeq" id="WP_095978729.1">
    <property type="nucleotide sequence ID" value="NZ_CP022163.1"/>
</dbReference>
<dbReference type="CDD" id="cd11386">
    <property type="entry name" value="MCP_signal"/>
    <property type="match status" value="1"/>
</dbReference>
<evidence type="ECO:0000313" key="5">
    <source>
        <dbReference type="Proteomes" id="UP000217289"/>
    </source>
</evidence>
<dbReference type="Pfam" id="PF00015">
    <property type="entry name" value="MCPsignal"/>
    <property type="match status" value="1"/>
</dbReference>
<dbReference type="InterPro" id="IPR009050">
    <property type="entry name" value="Globin-like_sf"/>
</dbReference>
<dbReference type="OrthoDB" id="2489132at2"/>
<dbReference type="SUPFAM" id="SSF46458">
    <property type="entry name" value="Globin-like"/>
    <property type="match status" value="1"/>
</dbReference>
<dbReference type="PANTHER" id="PTHR32089:SF112">
    <property type="entry name" value="LYSOZYME-LIKE PROTEIN-RELATED"/>
    <property type="match status" value="1"/>
</dbReference>
<dbReference type="Proteomes" id="UP000217289">
    <property type="component" value="Chromosome"/>
</dbReference>
<dbReference type="GO" id="GO:0007165">
    <property type="term" value="P:signal transduction"/>
    <property type="evidence" value="ECO:0007669"/>
    <property type="project" value="UniProtKB-KW"/>
</dbReference>
<dbReference type="InterPro" id="IPR039379">
    <property type="entry name" value="Protoglobin_sensor_dom"/>
</dbReference>
<dbReference type="GO" id="GO:0019825">
    <property type="term" value="F:oxygen binding"/>
    <property type="evidence" value="ECO:0007669"/>
    <property type="project" value="InterPro"/>
</dbReference>
<dbReference type="GO" id="GO:0020037">
    <property type="term" value="F:heme binding"/>
    <property type="evidence" value="ECO:0007669"/>
    <property type="project" value="InterPro"/>
</dbReference>
<keyword evidence="5" id="KW-1185">Reference proteome</keyword>
<dbReference type="AlphaFoldDB" id="A0A250IEJ5"/>
<accession>A0A250IEJ5</accession>
<gene>
    <name evidence="4" type="ORF">MEBOL_003724</name>
</gene>
<dbReference type="EMBL" id="CP022163">
    <property type="protein sequence ID" value="ATB30264.1"/>
    <property type="molecule type" value="Genomic_DNA"/>
</dbReference>
<name>A0A250IEJ5_9BACT</name>
<dbReference type="InterPro" id="IPR044398">
    <property type="entry name" value="Globin-sensor_dom"/>
</dbReference>
<dbReference type="PROSITE" id="PS50111">
    <property type="entry name" value="CHEMOTAXIS_TRANSDUC_2"/>
    <property type="match status" value="1"/>
</dbReference>
<dbReference type="Gene3D" id="1.10.287.950">
    <property type="entry name" value="Methyl-accepting chemotaxis protein"/>
    <property type="match status" value="1"/>
</dbReference>
<dbReference type="InterPro" id="IPR004089">
    <property type="entry name" value="MCPsignal_dom"/>
</dbReference>
<sequence>MPSPSPRVADGRLGSAAEELERRKRVLGFSDTDARHLADFRPVAEASNGAVVERFYEHLMSHEEMRSHFQSPQHIEALKRAQSQYFLELFGGAYDPAYVENRLRVGRAHERIGLGPLWYVGAYSQYLCSLIPLVLERGGLDPSDSLSGTLQALVKIVNLDMSLAIDTYIEAMTDREASQVGRFVSALESMSASLSSSSGDILDATSRQMGAAHRQASSIAEVTSALSELRLTSMQALEKAEGVITVSERSIESSRLGGQAVEACIQGMREIREQVEAIADKILSLSEQTQQIGEIIASVNEITEQSKLLALNAAIEAARAGEHGRGFSVVATEIRSLADQSKQATVQVRKLLGSIQSATNSAVVATEAGTRKVEAGVELANRAGQSIQQLGGSIEESSSAARLIASAARQQTAGVQQVADAMVDIRDAMNSTLMSLGQTETSAHQLNDLTQSVNQLVDSFSRPKQPKAPEYRLA</sequence>
<organism evidence="4 5">
    <name type="scientific">Melittangium boletus DSM 14713</name>
    <dbReference type="NCBI Taxonomy" id="1294270"/>
    <lineage>
        <taxon>Bacteria</taxon>
        <taxon>Pseudomonadati</taxon>
        <taxon>Myxococcota</taxon>
        <taxon>Myxococcia</taxon>
        <taxon>Myxococcales</taxon>
        <taxon>Cystobacterineae</taxon>
        <taxon>Archangiaceae</taxon>
        <taxon>Melittangium</taxon>
    </lineage>
</organism>
<evidence type="ECO:0000259" key="3">
    <source>
        <dbReference type="PROSITE" id="PS50111"/>
    </source>
</evidence>
<dbReference type="SMART" id="SM00283">
    <property type="entry name" value="MA"/>
    <property type="match status" value="1"/>
</dbReference>